<proteinExistence type="predicted"/>
<evidence type="ECO:0000313" key="3">
    <source>
        <dbReference type="Proteomes" id="UP000198749"/>
    </source>
</evidence>
<dbReference type="STRING" id="355243.SAMN03080615_01566"/>
<dbReference type="AlphaFoldDB" id="A0A1H9GB12"/>
<keyword evidence="3" id="KW-1185">Reference proteome</keyword>
<dbReference type="RefSeq" id="WP_091356289.1">
    <property type="nucleotide sequence ID" value="NZ_AP025284.1"/>
</dbReference>
<feature type="region of interest" description="Disordered" evidence="1">
    <location>
        <begin position="112"/>
        <end position="137"/>
    </location>
</feature>
<evidence type="ECO:0000256" key="1">
    <source>
        <dbReference type="SAM" id="MobiDB-lite"/>
    </source>
</evidence>
<dbReference type="OrthoDB" id="9902221at2"/>
<evidence type="ECO:0000313" key="2">
    <source>
        <dbReference type="EMBL" id="SEQ46958.1"/>
    </source>
</evidence>
<accession>A0A1H9GB12</accession>
<gene>
    <name evidence="2" type="ORF">SAMN03080615_01566</name>
</gene>
<dbReference type="Proteomes" id="UP000198749">
    <property type="component" value="Unassembled WGS sequence"/>
</dbReference>
<reference evidence="3" key="1">
    <citation type="submission" date="2016-10" db="EMBL/GenBank/DDBJ databases">
        <authorList>
            <person name="Varghese N."/>
            <person name="Submissions S."/>
        </authorList>
    </citation>
    <scope>NUCLEOTIDE SEQUENCE [LARGE SCALE GENOMIC DNA]</scope>
    <source>
        <strain evidence="3">DSM 18887</strain>
    </source>
</reference>
<dbReference type="EMBL" id="FOGB01000004">
    <property type="protein sequence ID" value="SEQ46958.1"/>
    <property type="molecule type" value="Genomic_DNA"/>
</dbReference>
<sequence length="245" mass="26995">MYEDGPTRAALKQFSKDYVTAQDSIELAESLAPTVADTILTVVLTAATGVGGTVIVARAGQALFKQLGRLLVSLGKVLKKSELSKHIVSKLSNKPERFEIRRPEALKLSEPKRVEGNGNDGTMGGESVVPDSKGSTLIDSMEPAEAKRYQEYWNTGGDTAAQVSPGIRVSHTETVPSSRAGEVYERTTYYDEFGRRRKVTDYTDHSMSDGHTNPHDHYYDEVYDNGLYVNKKIKNPETGSTTFNR</sequence>
<name>A0A1H9GB12_9GAMM</name>
<organism evidence="2 3">
    <name type="scientific">Amphritea atlantica</name>
    <dbReference type="NCBI Taxonomy" id="355243"/>
    <lineage>
        <taxon>Bacteria</taxon>
        <taxon>Pseudomonadati</taxon>
        <taxon>Pseudomonadota</taxon>
        <taxon>Gammaproteobacteria</taxon>
        <taxon>Oceanospirillales</taxon>
        <taxon>Oceanospirillaceae</taxon>
        <taxon>Amphritea</taxon>
    </lineage>
</organism>
<protein>
    <submittedName>
        <fullName evidence="2">Uncharacterized protein</fullName>
    </submittedName>
</protein>